<accession>A0A381V8T3</accession>
<organism evidence="2">
    <name type="scientific">marine metagenome</name>
    <dbReference type="NCBI Taxonomy" id="408172"/>
    <lineage>
        <taxon>unclassified sequences</taxon>
        <taxon>metagenomes</taxon>
        <taxon>ecological metagenomes</taxon>
    </lineage>
</organism>
<dbReference type="InterPro" id="IPR009091">
    <property type="entry name" value="RCC1/BLIP-II"/>
</dbReference>
<dbReference type="Pfam" id="PF13540">
    <property type="entry name" value="RCC1_2"/>
    <property type="match status" value="4"/>
</dbReference>
<dbReference type="PRINTS" id="PR00633">
    <property type="entry name" value="RCCNDNSATION"/>
</dbReference>
<dbReference type="SUPFAM" id="SSF50985">
    <property type="entry name" value="RCC1/BLIP-II"/>
    <property type="match status" value="2"/>
</dbReference>
<dbReference type="SUPFAM" id="SSF57184">
    <property type="entry name" value="Growth factor receptor domain"/>
    <property type="match status" value="2"/>
</dbReference>
<dbReference type="PANTHER" id="PTHR45982:SF1">
    <property type="entry name" value="REGULATOR OF CHROMOSOME CONDENSATION"/>
    <property type="match status" value="1"/>
</dbReference>
<sequence length="992" mass="103339">MNQSSRATQLSLLLVMLLIGMSLNSVLSPWNSSELSKEDTKQQTHANASTLFYPGSQEGSTYSYSTISASQDSTCAVAEDHSMRCWGRDDYMQLGRIGWQGQNMYQPTNVSLTSNGYSSSALETSAYGNHACALMSDERIKCWGDSTYGQLGTSGGSSLPDVTNFWSTSSMATQVSSGRNHTCAILVDQSVWCWGDNNWAQMGQGYLSNVPFWSPSQVPQIGSTSIAVSAGAEHSCAILTNGSAYCWGWLTYGKLGDGGLSSTVGSPSWVAVLPQNRTVAAISAGHHNTCAILDDGTVRCWGLNNYGQYGDGTTTTQLTSSGEALLPSGKTAIAIDVGAYHVCAILNDDSTYCWGKNDYGQLGVGSTVSFHTTPTQVNVPNGITFSTISTGYDHTCAISSDASAYCWGDNSHGELGDGTSVDRNSPVEINLGPSCIGCSEPDQNPQLGERDPDGDGILSIFDASPYIAACTPGYYAQNNTTGCTPTDPGYYSGADMFYQIPCPVGTYQPNSAQASCLDVAPGHYVEVNISAAFQIPCPAGTYNPNSGSVGNYSCTPVEPGNYSSAGSPQPIPCPSGTLQPLAAQSSCIAADPGHFVQLSMQTQQEACPPGTYQPISGQTTCWTATQGFYAAGTGSTEQTQCSPGTYSTSPGAVSCMVADQGHYASAGAAEQIACDPGFYQNMMGMADCIGTNPGHYTDQPGSINELECPEGTYQPDREATSCIETDPGHFSDSASVSQTMCEAGTFAASGMSQCTLADAGYFVSQSGASAQEACPAGTHQPSSGQSSCVDNEPGYYTAEEGTPSQMACPLGTYQDAAMATSCMEAESGYHVPAPGSSEQAACLAGTYQPSTGQSECIPSEAGHYVISAAATFSTPCEVGTFQPEQGQTGCIDAQPGNIAPEVGMAAQVPCERGTYQSLSAQTECIDTEPGYVTATSAAPHPTPCSPGTYQDSSGEMYCKMADVDHYVAESAATGQSKCTDGATQPLRGQTSC</sequence>
<dbReference type="InterPro" id="IPR000408">
    <property type="entry name" value="Reg_chr_condens"/>
</dbReference>
<dbReference type="Gene3D" id="2.130.10.30">
    <property type="entry name" value="Regulator of chromosome condensation 1/beta-lactamase-inhibitor protein II"/>
    <property type="match status" value="3"/>
</dbReference>
<dbReference type="PANTHER" id="PTHR45982">
    <property type="entry name" value="REGULATOR OF CHROMOSOME CONDENSATION"/>
    <property type="match status" value="1"/>
</dbReference>
<reference evidence="2" key="1">
    <citation type="submission" date="2018-05" db="EMBL/GenBank/DDBJ databases">
        <authorList>
            <person name="Lanie J.A."/>
            <person name="Ng W.-L."/>
            <person name="Kazmierczak K.M."/>
            <person name="Andrzejewski T.M."/>
            <person name="Davidsen T.M."/>
            <person name="Wayne K.J."/>
            <person name="Tettelin H."/>
            <person name="Glass J.I."/>
            <person name="Rusch D."/>
            <person name="Podicherti R."/>
            <person name="Tsui H.-C.T."/>
            <person name="Winkler M.E."/>
        </authorList>
    </citation>
    <scope>NUCLEOTIDE SEQUENCE</scope>
</reference>
<dbReference type="InterPro" id="IPR009030">
    <property type="entry name" value="Growth_fac_rcpt_cys_sf"/>
</dbReference>
<dbReference type="Gene3D" id="2.10.50.10">
    <property type="entry name" value="Tumor Necrosis Factor Receptor, subunit A, domain 2"/>
    <property type="match status" value="5"/>
</dbReference>
<feature type="compositionally biased region" description="Polar residues" evidence="1">
    <location>
        <begin position="779"/>
        <end position="789"/>
    </location>
</feature>
<evidence type="ECO:0008006" key="3">
    <source>
        <dbReference type="Google" id="ProtNLM"/>
    </source>
</evidence>
<dbReference type="EMBL" id="UINC01008162">
    <property type="protein sequence ID" value="SVA36789.1"/>
    <property type="molecule type" value="Genomic_DNA"/>
</dbReference>
<dbReference type="PROSITE" id="PS50012">
    <property type="entry name" value="RCC1_3"/>
    <property type="match status" value="5"/>
</dbReference>
<gene>
    <name evidence="2" type="ORF">METZ01_LOCUS89643</name>
</gene>
<feature type="region of interest" description="Disordered" evidence="1">
    <location>
        <begin position="772"/>
        <end position="801"/>
    </location>
</feature>
<evidence type="ECO:0000313" key="2">
    <source>
        <dbReference type="EMBL" id="SVA36789.1"/>
    </source>
</evidence>
<feature type="non-terminal residue" evidence="2">
    <location>
        <position position="992"/>
    </location>
</feature>
<dbReference type="SMART" id="SM01411">
    <property type="entry name" value="Ephrin_rec_like"/>
    <property type="match status" value="8"/>
</dbReference>
<evidence type="ECO:0000256" key="1">
    <source>
        <dbReference type="SAM" id="MobiDB-lite"/>
    </source>
</evidence>
<protein>
    <recommendedName>
        <fullName evidence="3">Tyrosine-protein kinase ephrin type A/B receptor-like domain-containing protein</fullName>
    </recommendedName>
</protein>
<dbReference type="AlphaFoldDB" id="A0A381V8T3"/>
<dbReference type="GO" id="GO:0005085">
    <property type="term" value="F:guanyl-nucleotide exchange factor activity"/>
    <property type="evidence" value="ECO:0007669"/>
    <property type="project" value="TreeGrafter"/>
</dbReference>
<name>A0A381V8T3_9ZZZZ</name>
<dbReference type="InterPro" id="IPR051553">
    <property type="entry name" value="Ran_GTPase-activating"/>
</dbReference>
<dbReference type="GO" id="GO:0005737">
    <property type="term" value="C:cytoplasm"/>
    <property type="evidence" value="ECO:0007669"/>
    <property type="project" value="TreeGrafter"/>
</dbReference>
<proteinExistence type="predicted"/>
<dbReference type="Pfam" id="PF00415">
    <property type="entry name" value="RCC1"/>
    <property type="match status" value="1"/>
</dbReference>